<gene>
    <name evidence="2" type="ORF">SAMN05216377_120116</name>
</gene>
<dbReference type="EMBL" id="FNBE01000020">
    <property type="protein sequence ID" value="SDH23019.1"/>
    <property type="molecule type" value="Genomic_DNA"/>
</dbReference>
<dbReference type="AlphaFoldDB" id="A0A1G8AQ30"/>
<dbReference type="STRING" id="366584.SAMN05216377_120116"/>
<name>A0A1G8AQ30_PSEOR</name>
<organism evidence="2 3">
    <name type="scientific">Pseudonocardia oroxyli</name>
    <dbReference type="NCBI Taxonomy" id="366584"/>
    <lineage>
        <taxon>Bacteria</taxon>
        <taxon>Bacillati</taxon>
        <taxon>Actinomycetota</taxon>
        <taxon>Actinomycetes</taxon>
        <taxon>Pseudonocardiales</taxon>
        <taxon>Pseudonocardiaceae</taxon>
        <taxon>Pseudonocardia</taxon>
    </lineage>
</organism>
<accession>A0A1G8AQ30</accession>
<evidence type="ECO:0008006" key="4">
    <source>
        <dbReference type="Google" id="ProtNLM"/>
    </source>
</evidence>
<evidence type="ECO:0000256" key="1">
    <source>
        <dbReference type="SAM" id="Coils"/>
    </source>
</evidence>
<evidence type="ECO:0000313" key="2">
    <source>
        <dbReference type="EMBL" id="SDH23019.1"/>
    </source>
</evidence>
<keyword evidence="1" id="KW-0175">Coiled coil</keyword>
<dbReference type="Gene3D" id="1.10.10.10">
    <property type="entry name" value="Winged helix-like DNA-binding domain superfamily/Winged helix DNA-binding domain"/>
    <property type="match status" value="1"/>
</dbReference>
<dbReference type="OrthoDB" id="4413958at2"/>
<sequence length="127" mass="13959">MVTPTLSPVETWTAAECAEAWGVRPGTWAGYVSRGQAPAPLPDTDPKRWSAAEVREFPRPGVGRSRAGARPEARSLLAEMEAVAERMEELRAEQRRLLVAGRDEGLEISPMAKALGISRQTAYSWLR</sequence>
<evidence type="ECO:0000313" key="3">
    <source>
        <dbReference type="Proteomes" id="UP000198967"/>
    </source>
</evidence>
<keyword evidence="3" id="KW-1185">Reference proteome</keyword>
<feature type="coiled-coil region" evidence="1">
    <location>
        <begin position="73"/>
        <end position="100"/>
    </location>
</feature>
<proteinExistence type="predicted"/>
<dbReference type="InterPro" id="IPR036388">
    <property type="entry name" value="WH-like_DNA-bd_sf"/>
</dbReference>
<dbReference type="Proteomes" id="UP000198967">
    <property type="component" value="Unassembled WGS sequence"/>
</dbReference>
<protein>
    <recommendedName>
        <fullName evidence="4">Homeodomain-like domain-containing protein</fullName>
    </recommendedName>
</protein>
<reference evidence="2 3" key="1">
    <citation type="submission" date="2016-10" db="EMBL/GenBank/DDBJ databases">
        <authorList>
            <person name="de Groot N.N."/>
        </authorList>
    </citation>
    <scope>NUCLEOTIDE SEQUENCE [LARGE SCALE GENOMIC DNA]</scope>
    <source>
        <strain evidence="2 3">CGMCC 4.3143</strain>
    </source>
</reference>